<dbReference type="Proteomes" id="UP000251960">
    <property type="component" value="Chromosome 4"/>
</dbReference>
<dbReference type="InterPro" id="IPR009060">
    <property type="entry name" value="UBA-like_sf"/>
</dbReference>
<dbReference type="AlphaFoldDB" id="A0A3L6FCM0"/>
<reference evidence="1" key="1">
    <citation type="journal article" date="2018" name="Nat. Genet.">
        <title>Extensive intraspecific gene order and gene structural variations between Mo17 and other maize genomes.</title>
        <authorList>
            <person name="Sun S."/>
            <person name="Zhou Y."/>
            <person name="Chen J."/>
            <person name="Shi J."/>
            <person name="Zhao H."/>
            <person name="Zhao H."/>
            <person name="Song W."/>
            <person name="Zhang M."/>
            <person name="Cui Y."/>
            <person name="Dong X."/>
            <person name="Liu H."/>
            <person name="Ma X."/>
            <person name="Jiao Y."/>
            <person name="Wang B."/>
            <person name="Wei X."/>
            <person name="Stein J.C."/>
            <person name="Glaubitz J.C."/>
            <person name="Lu F."/>
            <person name="Yu G."/>
            <person name="Liang C."/>
            <person name="Fengler K."/>
            <person name="Li B."/>
            <person name="Rafalski A."/>
            <person name="Schnable P.S."/>
            <person name="Ware D.H."/>
            <person name="Buckler E.S."/>
            <person name="Lai J."/>
        </authorList>
    </citation>
    <scope>NUCLEOTIDE SEQUENCE [LARGE SCALE GENOMIC DNA]</scope>
    <source>
        <tissue evidence="1">Seedling</tissue>
    </source>
</reference>
<dbReference type="EMBL" id="NCVQ01000005">
    <property type="protein sequence ID" value="PWZ29347.1"/>
    <property type="molecule type" value="Genomic_DNA"/>
</dbReference>
<protein>
    <submittedName>
        <fullName evidence="1">Plant UBX domain-containing protein 8</fullName>
    </submittedName>
</protein>
<comment type="caution">
    <text evidence="1">The sequence shown here is derived from an EMBL/GenBank/DDBJ whole genome shotgun (WGS) entry which is preliminary data.</text>
</comment>
<name>A0A3L6FCM0_MAIZE</name>
<dbReference type="Pfam" id="PF14555">
    <property type="entry name" value="UBA_4"/>
    <property type="match status" value="1"/>
</dbReference>
<evidence type="ECO:0000313" key="1">
    <source>
        <dbReference type="EMBL" id="PWZ29347.1"/>
    </source>
</evidence>
<accession>A0A3L6FCM0</accession>
<sequence length="152" mass="17102">MARPPQEAIDTFVSITGADEVTAVRVLEEHGHDLNEAVNAYFNEGDRIFGEVIRVAGWVGGGRQQGGRFDVEGRYVGVVIPDVVMPNRTDLEEEMARMTDDKLRREIMLISRMHSRIEVFLKNGRGSNLIRCPLLEAEARRRGINTGMKVFC</sequence>
<dbReference type="Gene3D" id="1.10.8.10">
    <property type="entry name" value="DNA helicase RuvA subunit, C-terminal domain"/>
    <property type="match status" value="1"/>
</dbReference>
<proteinExistence type="predicted"/>
<dbReference type="SUPFAM" id="SSF46934">
    <property type="entry name" value="UBA-like"/>
    <property type="match status" value="1"/>
</dbReference>
<gene>
    <name evidence="1" type="primary">PUX8_0</name>
    <name evidence="1" type="ORF">Zm00014a_042949</name>
</gene>
<organism evidence="1">
    <name type="scientific">Zea mays</name>
    <name type="common">Maize</name>
    <dbReference type="NCBI Taxonomy" id="4577"/>
    <lineage>
        <taxon>Eukaryota</taxon>
        <taxon>Viridiplantae</taxon>
        <taxon>Streptophyta</taxon>
        <taxon>Embryophyta</taxon>
        <taxon>Tracheophyta</taxon>
        <taxon>Spermatophyta</taxon>
        <taxon>Magnoliopsida</taxon>
        <taxon>Liliopsida</taxon>
        <taxon>Poales</taxon>
        <taxon>Poaceae</taxon>
        <taxon>PACMAD clade</taxon>
        <taxon>Panicoideae</taxon>
        <taxon>Andropogonodae</taxon>
        <taxon>Andropogoneae</taxon>
        <taxon>Tripsacinae</taxon>
        <taxon>Zea</taxon>
    </lineage>
</organism>
<dbReference type="CDD" id="cd14351">
    <property type="entry name" value="UBA_Ubx1_like"/>
    <property type="match status" value="1"/>
</dbReference>